<gene>
    <name evidence="2" type="ORF">EHE19_017500</name>
</gene>
<accession>A0A4U7JI79</accession>
<name>A0A4U7JI79_9FIRM</name>
<evidence type="ECO:0000313" key="3">
    <source>
        <dbReference type="Proteomes" id="UP000306409"/>
    </source>
</evidence>
<dbReference type="KEGG" id="rher:EHE19_017500"/>
<keyword evidence="1" id="KW-0732">Signal</keyword>
<dbReference type="RefSeq" id="WP_137697387.1">
    <property type="nucleotide sequence ID" value="NZ_CP061336.1"/>
</dbReference>
<dbReference type="EMBL" id="CP061336">
    <property type="protein sequence ID" value="QNU66620.1"/>
    <property type="molecule type" value="Genomic_DNA"/>
</dbReference>
<dbReference type="AlphaFoldDB" id="A0A4U7JI79"/>
<dbReference type="OrthoDB" id="2017837at2"/>
<feature type="chain" id="PRO_5038362759" evidence="1">
    <location>
        <begin position="26"/>
        <end position="722"/>
    </location>
</feature>
<dbReference type="Proteomes" id="UP000306409">
    <property type="component" value="Chromosome"/>
</dbReference>
<evidence type="ECO:0000313" key="2">
    <source>
        <dbReference type="EMBL" id="QNU66620.1"/>
    </source>
</evidence>
<evidence type="ECO:0000256" key="1">
    <source>
        <dbReference type="SAM" id="SignalP"/>
    </source>
</evidence>
<feature type="signal peptide" evidence="1">
    <location>
        <begin position="1"/>
        <end position="25"/>
    </location>
</feature>
<sequence>MRRKIICICLTVFILCNLCSGSSIIAKEELLIENSACVTLNNNCRVFQTNISKSGNCRLEIRNNKKPVTITSCGKNIYNGSYQNGYIRSDTKEELKSTNSKKYKTTKWIRVYPGQTLTISGSGVNRNVWQFKSADSKNYSIKNSPTVKIPYGVAWARVFFGVEASGNVQIEYGDIATSYEKYTESKISIPVIKDAIGLAQDSSLNWYILDTKKNYKSIGTLKSYNGLTTFTVSGDDIGNVKIYYPKKVATKEDGVYGVRWSLTELNEKCERLGASVGLTAAAVEGNLPVANDFDYIYPWSEIKLCNIDSKEKITYQGEKGFAYDGSNGNVFVELPKWYVKRYQDATHEYLYISKTQKEGFEVEPAFLEGDQVLDKIYIAAYDGFVTEDNKLVSWSGKYPTTNLNLTTYRDYARNNGSMRYGVLDIRCIFALQHLYLVEFANKNSSKTIGMGLQKMQYPFIKYAAISEKNSNRIILAKNASFKVGQSCSISEKGNYYMDHRTITAIESYDDKNIAIYFSGEPYDVNASTTYIYNTPMASGMCDTMASPSGYALGALNGNGHTSVRYRFVENPWGNIWNIIDGVFVKSFVPYVCYDMTKYVSAGSEDYLPLNYTVPEQMENENRESYVNQMIKNLGYDERYPSIAFPVEISNGANKDNSFADSWYCINSSKPRDIRWKGAWDLGTGIADRAGLFMLRAWFDIDHTYWHDGARLMYKPIKLDSSK</sequence>
<organism evidence="2 3">
    <name type="scientific">Ruminiclostridium herbifermentans</name>
    <dbReference type="NCBI Taxonomy" id="2488810"/>
    <lineage>
        <taxon>Bacteria</taxon>
        <taxon>Bacillati</taxon>
        <taxon>Bacillota</taxon>
        <taxon>Clostridia</taxon>
        <taxon>Eubacteriales</taxon>
        <taxon>Oscillospiraceae</taxon>
        <taxon>Ruminiclostridium</taxon>
    </lineage>
</organism>
<keyword evidence="3" id="KW-1185">Reference proteome</keyword>
<reference evidence="2 3" key="1">
    <citation type="submission" date="2020-09" db="EMBL/GenBank/DDBJ databases">
        <title>Characterization and genome sequencing of Ruminiclostridium sp. nov. MA18.</title>
        <authorList>
            <person name="Rettenmaier R."/>
            <person name="Kowollik M.-L."/>
            <person name="Liebl W."/>
            <person name="Zverlov V."/>
        </authorList>
    </citation>
    <scope>NUCLEOTIDE SEQUENCE [LARGE SCALE GENOMIC DNA]</scope>
    <source>
        <strain evidence="2 3">MA18</strain>
    </source>
</reference>
<protein>
    <submittedName>
        <fullName evidence="2">Uncharacterized protein</fullName>
    </submittedName>
</protein>
<proteinExistence type="predicted"/>